<comment type="caution">
    <text evidence="7">The sequence shown here is derived from an EMBL/GenBank/DDBJ whole genome shotgun (WGS) entry which is preliminary data.</text>
</comment>
<dbReference type="Pfam" id="PF05719">
    <property type="entry name" value="GPP34"/>
    <property type="match status" value="1"/>
</dbReference>
<dbReference type="Gene3D" id="1.10.3630.10">
    <property type="entry name" value="yeast vps74-n-term truncation variant domain like"/>
    <property type="match status" value="1"/>
</dbReference>
<name>A0ABR1J828_9AGAR</name>
<dbReference type="PANTHER" id="PTHR12704:SF2">
    <property type="entry name" value="GOLGI PHOSPHOPROTEIN 3 HOMOLOG SAURON"/>
    <property type="match status" value="1"/>
</dbReference>
<evidence type="ECO:0008006" key="9">
    <source>
        <dbReference type="Google" id="ProtNLM"/>
    </source>
</evidence>
<evidence type="ECO:0000256" key="3">
    <source>
        <dbReference type="ARBA" id="ARBA00023034"/>
    </source>
</evidence>
<proteinExistence type="inferred from homology"/>
<evidence type="ECO:0000313" key="7">
    <source>
        <dbReference type="EMBL" id="KAK7453234.1"/>
    </source>
</evidence>
<keyword evidence="3" id="KW-0333">Golgi apparatus</keyword>
<feature type="compositionally biased region" description="Polar residues" evidence="6">
    <location>
        <begin position="35"/>
        <end position="48"/>
    </location>
</feature>
<evidence type="ECO:0000256" key="5">
    <source>
        <dbReference type="ARBA" id="ARBA00023136"/>
    </source>
</evidence>
<comment type="subcellular location">
    <subcellularLocation>
        <location evidence="1">Golgi apparatus membrane</location>
        <topology evidence="1">Peripheral membrane protein</topology>
        <orientation evidence="1">Cytoplasmic side</orientation>
    </subcellularLocation>
</comment>
<dbReference type="InterPro" id="IPR008628">
    <property type="entry name" value="GPP34-like"/>
</dbReference>
<feature type="region of interest" description="Disordered" evidence="6">
    <location>
        <begin position="1"/>
        <end position="54"/>
    </location>
</feature>
<organism evidence="7 8">
    <name type="scientific">Marasmiellus scandens</name>
    <dbReference type="NCBI Taxonomy" id="2682957"/>
    <lineage>
        <taxon>Eukaryota</taxon>
        <taxon>Fungi</taxon>
        <taxon>Dikarya</taxon>
        <taxon>Basidiomycota</taxon>
        <taxon>Agaricomycotina</taxon>
        <taxon>Agaricomycetes</taxon>
        <taxon>Agaricomycetidae</taxon>
        <taxon>Agaricales</taxon>
        <taxon>Marasmiineae</taxon>
        <taxon>Omphalotaceae</taxon>
        <taxon>Marasmiellus</taxon>
    </lineage>
</organism>
<accession>A0ABR1J828</accession>
<dbReference type="PANTHER" id="PTHR12704">
    <property type="entry name" value="TRANS-GOLGI PROTEIN GMX33"/>
    <property type="match status" value="1"/>
</dbReference>
<evidence type="ECO:0000313" key="8">
    <source>
        <dbReference type="Proteomes" id="UP001498398"/>
    </source>
</evidence>
<comment type="similarity">
    <text evidence="2">Belongs to the GOLPH3/VPS74 family.</text>
</comment>
<evidence type="ECO:0000256" key="1">
    <source>
        <dbReference type="ARBA" id="ARBA00004255"/>
    </source>
</evidence>
<feature type="region of interest" description="Disordered" evidence="6">
    <location>
        <begin position="336"/>
        <end position="366"/>
    </location>
</feature>
<gene>
    <name evidence="7" type="ORF">VKT23_011910</name>
</gene>
<dbReference type="InterPro" id="IPR038261">
    <property type="entry name" value="GPP34-like_sf"/>
</dbReference>
<keyword evidence="5" id="KW-0472">Membrane</keyword>
<dbReference type="EMBL" id="JBANRG010000027">
    <property type="protein sequence ID" value="KAK7453234.1"/>
    <property type="molecule type" value="Genomic_DNA"/>
</dbReference>
<evidence type="ECO:0000256" key="4">
    <source>
        <dbReference type="ARBA" id="ARBA00023121"/>
    </source>
</evidence>
<keyword evidence="4" id="KW-0446">Lipid-binding</keyword>
<evidence type="ECO:0000256" key="2">
    <source>
        <dbReference type="ARBA" id="ARBA00007284"/>
    </source>
</evidence>
<evidence type="ECO:0000256" key="6">
    <source>
        <dbReference type="SAM" id="MobiDB-lite"/>
    </source>
</evidence>
<dbReference type="Proteomes" id="UP001498398">
    <property type="component" value="Unassembled WGS sequence"/>
</dbReference>
<reference evidence="7 8" key="1">
    <citation type="submission" date="2024-01" db="EMBL/GenBank/DDBJ databases">
        <title>A draft genome for the cacao thread blight pathogen Marasmiellus scandens.</title>
        <authorList>
            <person name="Baruah I.K."/>
            <person name="Leung J."/>
            <person name="Bukari Y."/>
            <person name="Amoako-Attah I."/>
            <person name="Meinhardt L.W."/>
            <person name="Bailey B.A."/>
            <person name="Cohen S.P."/>
        </authorList>
    </citation>
    <scope>NUCLEOTIDE SEQUENCE [LARGE SCALE GENOMIC DNA]</scope>
    <source>
        <strain evidence="7 8">GH-19</strain>
    </source>
</reference>
<keyword evidence="8" id="KW-1185">Reference proteome</keyword>
<protein>
    <recommendedName>
        <fullName evidence="9">GPP34-domain-containing protein</fullName>
    </recommendedName>
</protein>
<sequence>MSSSAGLSRRRVGGGGGGDNTSSMMTDDDDIPRRTPSSASTNPHSNEFTGHAGSAFAGGSRIAFDPRDLEDVGTEERKVGGKIPKLTIMEEVLLLGIKDKQGYLSFWNDNISYALRGCILIELALRRRIALVRDPSRRRVPVSERIVEVIDDRQTGETILDEALRMMKSVQDPPGSTGGSAAGEKMSINNWIDLLSGETWNVLKIGFQLKQVRERLAKGLVDKGVLRTEKRNFLLFDMATHPVADYTTKSNLITRVTTLLTATTSTVPPAALEKEGTQCRVIRAVCLICAAYTASVLDNAFGRMGYEEREGAFQRADEILGEFACWPFGSAGESVGFGSSTSTPGRRKAAGSGSRIATGSSGDGSRESILGLLQEVKKEMMPTTGTSSGPGGGEEEDVGFELVAGVLEVLSRLDSLL</sequence>